<feature type="compositionally biased region" description="Basic and acidic residues" evidence="1">
    <location>
        <begin position="135"/>
        <end position="144"/>
    </location>
</feature>
<organism evidence="3 4">
    <name type="scientific">Trichophyton verrucosum (strain HKI 0517)</name>
    <dbReference type="NCBI Taxonomy" id="663202"/>
    <lineage>
        <taxon>Eukaryota</taxon>
        <taxon>Fungi</taxon>
        <taxon>Dikarya</taxon>
        <taxon>Ascomycota</taxon>
        <taxon>Pezizomycotina</taxon>
        <taxon>Eurotiomycetes</taxon>
        <taxon>Eurotiomycetidae</taxon>
        <taxon>Onygenales</taxon>
        <taxon>Arthrodermataceae</taxon>
        <taxon>Trichophyton</taxon>
    </lineage>
</organism>
<dbReference type="KEGG" id="tve:TRV_03072"/>
<keyword evidence="2" id="KW-1133">Transmembrane helix</keyword>
<evidence type="ECO:0000256" key="2">
    <source>
        <dbReference type="SAM" id="Phobius"/>
    </source>
</evidence>
<gene>
    <name evidence="3" type="ORF">TRV_03072</name>
</gene>
<keyword evidence="2" id="KW-0472">Membrane</keyword>
<reference evidence="4" key="1">
    <citation type="journal article" date="2011" name="Genome Biol.">
        <title>Comparative and functional genomics provide insights into the pathogenicity of dermatophytic fungi.</title>
        <authorList>
            <person name="Burmester A."/>
            <person name="Shelest E."/>
            <person name="Gloeckner G."/>
            <person name="Heddergott C."/>
            <person name="Schindler S."/>
            <person name="Staib P."/>
            <person name="Heidel A."/>
            <person name="Felder M."/>
            <person name="Petzold A."/>
            <person name="Szafranski K."/>
            <person name="Feuermann M."/>
            <person name="Pedruzzi I."/>
            <person name="Priebe S."/>
            <person name="Groth M."/>
            <person name="Winkler R."/>
            <person name="Li W."/>
            <person name="Kniemeyer O."/>
            <person name="Schroeckh V."/>
            <person name="Hertweck C."/>
            <person name="Hube B."/>
            <person name="White T.C."/>
            <person name="Platzer M."/>
            <person name="Guthke R."/>
            <person name="Heitman J."/>
            <person name="Woestemeyer J."/>
            <person name="Zipfel P.F."/>
            <person name="Monod M."/>
            <person name="Brakhage A.A."/>
        </authorList>
    </citation>
    <scope>NUCLEOTIDE SEQUENCE [LARGE SCALE GENOMIC DNA]</scope>
    <source>
        <strain evidence="4">HKI 0517</strain>
    </source>
</reference>
<comment type="caution">
    <text evidence="3">The sequence shown here is derived from an EMBL/GenBank/DDBJ whole genome shotgun (WGS) entry which is preliminary data.</text>
</comment>
<feature type="region of interest" description="Disordered" evidence="1">
    <location>
        <begin position="66"/>
        <end position="97"/>
    </location>
</feature>
<sequence length="144" mass="15981">MSSLLVPLLAASRALRLSVLVVAKIILFSGVGCFFLFTIFPSASSFSSHHSGPSLSLSLPLLPLSKRNERKRKRAKKLSHPKGGPKWRTRRENGSITNTQLLNLTSSPFSMFARRNPIEQPIEEIRAWGKGKSHSRQEADTGEK</sequence>
<protein>
    <submittedName>
        <fullName evidence="3">Uncharacterized protein</fullName>
    </submittedName>
</protein>
<accession>D4D7J0</accession>
<feature type="transmembrane region" description="Helical" evidence="2">
    <location>
        <begin position="26"/>
        <end position="46"/>
    </location>
</feature>
<evidence type="ECO:0000313" key="4">
    <source>
        <dbReference type="Proteomes" id="UP000008383"/>
    </source>
</evidence>
<proteinExistence type="predicted"/>
<dbReference type="GeneID" id="9581525"/>
<name>D4D7J0_TRIVH</name>
<feature type="region of interest" description="Disordered" evidence="1">
    <location>
        <begin position="123"/>
        <end position="144"/>
    </location>
</feature>
<keyword evidence="2" id="KW-0812">Transmembrane</keyword>
<dbReference type="RefSeq" id="XP_003022776.1">
    <property type="nucleotide sequence ID" value="XM_003022730.1"/>
</dbReference>
<keyword evidence="4" id="KW-1185">Reference proteome</keyword>
<dbReference type="HOGENOM" id="CLU_133345_0_0_1"/>
<evidence type="ECO:0000313" key="3">
    <source>
        <dbReference type="EMBL" id="EFE42158.1"/>
    </source>
</evidence>
<feature type="compositionally biased region" description="Basic residues" evidence="1">
    <location>
        <begin position="68"/>
        <end position="89"/>
    </location>
</feature>
<dbReference type="AlphaFoldDB" id="D4D7J0"/>
<dbReference type="Proteomes" id="UP000008383">
    <property type="component" value="Unassembled WGS sequence"/>
</dbReference>
<evidence type="ECO:0000256" key="1">
    <source>
        <dbReference type="SAM" id="MobiDB-lite"/>
    </source>
</evidence>
<dbReference type="EMBL" id="ACYE01000159">
    <property type="protein sequence ID" value="EFE42158.1"/>
    <property type="molecule type" value="Genomic_DNA"/>
</dbReference>